<feature type="transmembrane region" description="Helical" evidence="1">
    <location>
        <begin position="157"/>
        <end position="178"/>
    </location>
</feature>
<feature type="transmembrane region" description="Helical" evidence="1">
    <location>
        <begin position="245"/>
        <end position="264"/>
    </location>
</feature>
<reference evidence="2 3" key="1">
    <citation type="submission" date="2015-09" db="EMBL/GenBank/DDBJ databases">
        <authorList>
            <consortium name="Pathogen Informatics"/>
        </authorList>
    </citation>
    <scope>NUCLEOTIDE SEQUENCE [LARGE SCALE GENOMIC DNA]</scope>
    <source>
        <strain evidence="2 3">2789STDY5608835</strain>
    </source>
</reference>
<accession>A0A173YV21</accession>
<feature type="transmembrane region" description="Helical" evidence="1">
    <location>
        <begin position="218"/>
        <end position="238"/>
    </location>
</feature>
<evidence type="ECO:0000313" key="3">
    <source>
        <dbReference type="Proteomes" id="UP000095395"/>
    </source>
</evidence>
<feature type="transmembrane region" description="Helical" evidence="1">
    <location>
        <begin position="323"/>
        <end position="343"/>
    </location>
</feature>
<feature type="transmembrane region" description="Helical" evidence="1">
    <location>
        <begin position="291"/>
        <end position="311"/>
    </location>
</feature>
<keyword evidence="2" id="KW-0808">Transferase</keyword>
<keyword evidence="1" id="KW-1133">Transmembrane helix</keyword>
<evidence type="ECO:0000256" key="1">
    <source>
        <dbReference type="SAM" id="Phobius"/>
    </source>
</evidence>
<dbReference type="InterPro" id="IPR017850">
    <property type="entry name" value="Alkaline_phosphatase_core_sf"/>
</dbReference>
<evidence type="ECO:0000313" key="2">
    <source>
        <dbReference type="EMBL" id="CUN67357.1"/>
    </source>
</evidence>
<dbReference type="EMBL" id="CYYR01000005">
    <property type="protein sequence ID" value="CUN67357.1"/>
    <property type="molecule type" value="Genomic_DNA"/>
</dbReference>
<proteinExistence type="predicted"/>
<dbReference type="Proteomes" id="UP000095395">
    <property type="component" value="Unassembled WGS sequence"/>
</dbReference>
<name>A0A173YV21_9FIRM</name>
<dbReference type="RefSeq" id="WP_055301653.1">
    <property type="nucleotide sequence ID" value="NZ_CYYR01000005.1"/>
</dbReference>
<dbReference type="GO" id="GO:0016740">
    <property type="term" value="F:transferase activity"/>
    <property type="evidence" value="ECO:0007669"/>
    <property type="project" value="UniProtKB-KW"/>
</dbReference>
<protein>
    <submittedName>
        <fullName evidence="2">Phosphoglycerol transferase and related proteins, alkaline phosphatase superfamily</fullName>
    </submittedName>
</protein>
<feature type="transmembrane region" description="Helical" evidence="1">
    <location>
        <begin position="190"/>
        <end position="206"/>
    </location>
</feature>
<gene>
    <name evidence="2" type="ORF">ERS852392_01053</name>
</gene>
<organism evidence="2 3">
    <name type="scientific">Roseburia inulinivorans</name>
    <dbReference type="NCBI Taxonomy" id="360807"/>
    <lineage>
        <taxon>Bacteria</taxon>
        <taxon>Bacillati</taxon>
        <taxon>Bacillota</taxon>
        <taxon>Clostridia</taxon>
        <taxon>Lachnospirales</taxon>
        <taxon>Lachnospiraceae</taxon>
        <taxon>Roseburia</taxon>
    </lineage>
</organism>
<keyword evidence="1" id="KW-0472">Membrane</keyword>
<dbReference type="Gene3D" id="3.40.720.10">
    <property type="entry name" value="Alkaline Phosphatase, subunit A"/>
    <property type="match status" value="1"/>
</dbReference>
<dbReference type="AlphaFoldDB" id="A0A173YV21"/>
<feature type="transmembrane region" description="Helical" evidence="1">
    <location>
        <begin position="12"/>
        <end position="36"/>
    </location>
</feature>
<sequence>MKKYQRKTGDMEIVLCWWKVIISVAVTLLMLGLALYHNDLFKKSKDIYISSGWKQMEQTQNDNVSYQLDFKAKYKYLTSVHILFDLDSEDSYTEILNIELVNTETGEKITTVSTDDGLILGQALEKGQIYSILIETDHDLELASVSEVKFSYAFNGWGAYLCIAVFTMLLGIIFSVELQSREQSVLWKRIQGGILMFTPLCTFLIVETITESLSEIEPIAVLFNIIFYYVIYAVVFTLSNRARFTTVFLTILFVVYSVAEHYVVTFRTTPIVPYDIFSIKTAMTVAGGYQYTISGGMWVGLLAAVDLLLLLRKCQWQIRDRKKRWLCAGGIIVGSACYIGLFYTVFIDAVELWFYFWNPYQTYTQYGCVVSDFLYFSYMDLDKPEGYSKETAEAILQRYNYSGEAEAQKDDTSEGAIVPDDILVIMNESWVDLSCAGDFETNIPYNEFYTNLTENTIKGTACVSIYGGNTPQSEYEFLTGNTTSFLPSGAIAYNLYIKKDTPSLVSQLSEQGYECIAMHPEKGNEF</sequence>
<keyword evidence="1" id="KW-0812">Transmembrane</keyword>